<organism evidence="1 2">
    <name type="scientific">Mesorhizobium shangrilense</name>
    <dbReference type="NCBI Taxonomy" id="460060"/>
    <lineage>
        <taxon>Bacteria</taxon>
        <taxon>Pseudomonadati</taxon>
        <taxon>Pseudomonadota</taxon>
        <taxon>Alphaproteobacteria</taxon>
        <taxon>Hyphomicrobiales</taxon>
        <taxon>Phyllobacteriaceae</taxon>
        <taxon>Mesorhizobium</taxon>
    </lineage>
</organism>
<gene>
    <name evidence="1" type="ORF">ABVQ20_35645</name>
</gene>
<name>A0ABV2DQP9_9HYPH</name>
<keyword evidence="2" id="KW-1185">Reference proteome</keyword>
<dbReference type="EMBL" id="JBEWSZ010000008">
    <property type="protein sequence ID" value="MET2832289.1"/>
    <property type="molecule type" value="Genomic_DNA"/>
</dbReference>
<reference evidence="1 2" key="1">
    <citation type="submission" date="2024-06" db="EMBL/GenBank/DDBJ databases">
        <authorList>
            <person name="Kim D.-U."/>
        </authorList>
    </citation>
    <scope>NUCLEOTIDE SEQUENCE [LARGE SCALE GENOMIC DNA]</scope>
    <source>
        <strain evidence="1 2">KACC15460</strain>
    </source>
</reference>
<comment type="caution">
    <text evidence="1">The sequence shown here is derived from an EMBL/GenBank/DDBJ whole genome shotgun (WGS) entry which is preliminary data.</text>
</comment>
<evidence type="ECO:0000313" key="1">
    <source>
        <dbReference type="EMBL" id="MET2832289.1"/>
    </source>
</evidence>
<dbReference type="RefSeq" id="WP_354464514.1">
    <property type="nucleotide sequence ID" value="NZ_JBEWSZ010000008.1"/>
</dbReference>
<dbReference type="Proteomes" id="UP001548832">
    <property type="component" value="Unassembled WGS sequence"/>
</dbReference>
<proteinExistence type="predicted"/>
<evidence type="ECO:0000313" key="2">
    <source>
        <dbReference type="Proteomes" id="UP001548832"/>
    </source>
</evidence>
<protein>
    <recommendedName>
        <fullName evidence="3">DUF4376 domain-containing protein</fullName>
    </recommendedName>
</protein>
<accession>A0ABV2DQP9</accession>
<evidence type="ECO:0008006" key="3">
    <source>
        <dbReference type="Google" id="ProtNLM"/>
    </source>
</evidence>
<sequence>MAETMPRKFTVCAAFYDSDCRATITVEAEEVTDACEKAISAIDNGDIDTDRKTWDPAPTFVYGVVEGDGDPWDGTQNVPFRFTEDSIHLPQYHADAIIFAEQIARLETWGDCITHICKDEGVTDPMAIKARLQEEQFDLEYLVGQHQALNGLIEQAREIVRGEAIEPAPDATTLLTTCLGALEACLTQMGQMRAMFDDCDGAIQDAVDAAEKAIEQAKLISLPR</sequence>